<comment type="caution">
    <text evidence="2">The sequence shown here is derived from an EMBL/GenBank/DDBJ whole genome shotgun (WGS) entry which is preliminary data.</text>
</comment>
<dbReference type="RefSeq" id="WP_007790134.1">
    <property type="nucleotide sequence ID" value="NZ_ADGQ01000060.1"/>
</dbReference>
<sequence length="491" mass="55411">MKRICLGTIITLIHQSRTRSADTIKSVCGGIFATFGLDINNYNKELPSHLKSGHDPVPGDLFAKARTIDINEVASGVERYILPLIHPDKHKCLFCAIKDVIRDDTYITDSTIIGTMPGYEKENILKYDSFYESITLANILIFAITQVENDKLKTNIREIGKDYVDSFLTLKESLFFLSPTVENDQVFPLKRTLKDPMFDRVFLKATDITVSALANPTQASVFYIDPTNCKFRFSGLKDFIINNVGSYVFSRAQIKRIIDRTKNPAAVGANAMLKFMTAYGTKAETVLGEILLYTFMEQELDAPKIMSKIEIDESNRNIVSKSDGVHLLSINKSGQPFHQLVFGASDIIGDLGMSIDRAFEKILSIEANQDIELRMVDNTTQWTIYDPEATKYMVELMTPQRNGSYKPDMAFGAFLGYTINLDQPETDSQKYRTAVKEQLKKDIDRVQPYIIKKIQDNGLSGYSFYFYILPFNDAPHEKTSIIKELLTGGGI</sequence>
<feature type="domain" description="Anti-bacteriophage protein A/HamA C-terminal" evidence="1">
    <location>
        <begin position="207"/>
        <end position="485"/>
    </location>
</feature>
<dbReference type="Proteomes" id="UP000003244">
    <property type="component" value="Unassembled WGS sequence"/>
</dbReference>
<dbReference type="InterPro" id="IPR014976">
    <property type="entry name" value="AbpA_HamA_C"/>
</dbReference>
<dbReference type="Pfam" id="PF08878">
    <property type="entry name" value="HamA"/>
    <property type="match status" value="1"/>
</dbReference>
<dbReference type="OrthoDB" id="4964195at2"/>
<gene>
    <name evidence="2" type="ORF">HMPREF0634_0587</name>
</gene>
<accession>E0E3U5</accession>
<dbReference type="AlphaFoldDB" id="E0E3U5"/>
<organism evidence="2 3">
    <name type="scientific">Peptostreptococcus stomatis DSM 17678</name>
    <dbReference type="NCBI Taxonomy" id="596315"/>
    <lineage>
        <taxon>Bacteria</taxon>
        <taxon>Bacillati</taxon>
        <taxon>Bacillota</taxon>
        <taxon>Clostridia</taxon>
        <taxon>Peptostreptococcales</taxon>
        <taxon>Peptostreptococcaceae</taxon>
        <taxon>Peptostreptococcus</taxon>
    </lineage>
</organism>
<proteinExistence type="predicted"/>
<evidence type="ECO:0000259" key="1">
    <source>
        <dbReference type="Pfam" id="PF08878"/>
    </source>
</evidence>
<dbReference type="GeneID" id="84800944"/>
<evidence type="ECO:0000313" key="3">
    <source>
        <dbReference type="Proteomes" id="UP000003244"/>
    </source>
</evidence>
<dbReference type="eggNOG" id="ENOG50304NV">
    <property type="taxonomic scope" value="Bacteria"/>
</dbReference>
<dbReference type="STRING" id="596315.HMPREF0634_0587"/>
<keyword evidence="3" id="KW-1185">Reference proteome</keyword>
<name>E0E3U5_9FIRM</name>
<reference evidence="2 3" key="1">
    <citation type="submission" date="2010-08" db="EMBL/GenBank/DDBJ databases">
        <authorList>
            <person name="Harkins D.M."/>
            <person name="Madupu R."/>
            <person name="Durkin A.S."/>
            <person name="Torralba M."/>
            <person name="Methe B."/>
            <person name="Sutton G.G."/>
            <person name="Nelson K.E."/>
        </authorList>
    </citation>
    <scope>NUCLEOTIDE SEQUENCE [LARGE SCALE GENOMIC DNA]</scope>
    <source>
        <strain evidence="2 3">DSM 17678</strain>
    </source>
</reference>
<protein>
    <recommendedName>
        <fullName evidence="1">Anti-bacteriophage protein A/HamA C-terminal domain-containing protein</fullName>
    </recommendedName>
</protein>
<evidence type="ECO:0000313" key="2">
    <source>
        <dbReference type="EMBL" id="EFM64465.1"/>
    </source>
</evidence>
<dbReference type="EMBL" id="ADGQ01000060">
    <property type="protein sequence ID" value="EFM64465.1"/>
    <property type="molecule type" value="Genomic_DNA"/>
</dbReference>